<dbReference type="InterPro" id="IPR002913">
    <property type="entry name" value="START_lipid-bd_dom"/>
</dbReference>
<dbReference type="InterPro" id="IPR023393">
    <property type="entry name" value="START-like_dom_sf"/>
</dbReference>
<dbReference type="PROSITE" id="PS50848">
    <property type="entry name" value="START"/>
    <property type="match status" value="1"/>
</dbReference>
<dbReference type="STRING" id="202956.BJN41_10600"/>
<proteinExistence type="predicted"/>
<comment type="caution">
    <text evidence="3">The sequence shown here is derived from an EMBL/GenBank/DDBJ whole genome shotgun (WGS) entry which is preliminary data.</text>
</comment>
<dbReference type="PANTHER" id="PTHR19308:SF14">
    <property type="entry name" value="START DOMAIN-CONTAINING PROTEIN"/>
    <property type="match status" value="1"/>
</dbReference>
<dbReference type="PANTHER" id="PTHR19308">
    <property type="entry name" value="PHOSPHATIDYLCHOLINE TRANSFER PROTEIN"/>
    <property type="match status" value="1"/>
</dbReference>
<keyword evidence="1" id="KW-0732">Signal</keyword>
<reference evidence="3 4" key="1">
    <citation type="submission" date="2016-10" db="EMBL/GenBank/DDBJ databases">
        <title>Genome of airborne Acinetobacter sp. 5-2Ac02 in the hospital environment: Species near to Acinetobacter towneri.</title>
        <authorList>
            <person name="Barbosa B."/>
            <person name="Fernandez-Garcia L."/>
            <person name="Gato E."/>
            <person name="Leao R."/>
            <person name="Albano R."/>
            <person name="Fernandez B."/>
            <person name="Fernandez-Cuenca F."/>
            <person name="Marques E."/>
            <person name="Tomas M."/>
        </authorList>
    </citation>
    <scope>NUCLEOTIDE SEQUENCE [LARGE SCALE GENOMIC DNA]</scope>
    <source>
        <strain evidence="3 4">5-2Ac02</strain>
    </source>
</reference>
<dbReference type="Proteomes" id="UP000186931">
    <property type="component" value="Unassembled WGS sequence"/>
</dbReference>
<dbReference type="GO" id="GO:0005737">
    <property type="term" value="C:cytoplasm"/>
    <property type="evidence" value="ECO:0007669"/>
    <property type="project" value="UniProtKB-ARBA"/>
</dbReference>
<dbReference type="InterPro" id="IPR051213">
    <property type="entry name" value="START_lipid_transfer"/>
</dbReference>
<evidence type="ECO:0000259" key="2">
    <source>
        <dbReference type="PROSITE" id="PS50848"/>
    </source>
</evidence>
<sequence length="214" mass="24222">MKKSLLMLGLSTCICAASAQNIEHAKLSIHKNNIKVWTFQQQSSPVFVYKAETTFNVPLEKAAALILDVDHAVKWVPYVGSVKVLSRDDQKGEFLLYMVLDFPFPLKDRDLVVKGKMSKDVQGIVSIQNKAIEGGYPLNPDYVRIQDYEGDWTFQKLGNHKVKVSTYGYANPEGSIPLSFVNMFVQQQPYQMLQKMKIELSKSGSYKALPEILR</sequence>
<dbReference type="Gene3D" id="3.30.530.20">
    <property type="match status" value="1"/>
</dbReference>
<dbReference type="CDD" id="cd08876">
    <property type="entry name" value="START_1"/>
    <property type="match status" value="1"/>
</dbReference>
<dbReference type="InterPro" id="IPR028347">
    <property type="entry name" value="START_dom_prot"/>
</dbReference>
<dbReference type="SUPFAM" id="SSF55961">
    <property type="entry name" value="Bet v1-like"/>
    <property type="match status" value="1"/>
</dbReference>
<evidence type="ECO:0000313" key="3">
    <source>
        <dbReference type="EMBL" id="OFE43074.1"/>
    </source>
</evidence>
<dbReference type="RefSeq" id="WP_070154912.1">
    <property type="nucleotide sequence ID" value="NZ_MKQS01000017.1"/>
</dbReference>
<gene>
    <name evidence="3" type="ORF">BJN41_10600</name>
</gene>
<dbReference type="Pfam" id="PF01852">
    <property type="entry name" value="START"/>
    <property type="match status" value="1"/>
</dbReference>
<dbReference type="EMBL" id="MKQS01000017">
    <property type="protein sequence ID" value="OFE43074.1"/>
    <property type="molecule type" value="Genomic_DNA"/>
</dbReference>
<evidence type="ECO:0000313" key="4">
    <source>
        <dbReference type="Proteomes" id="UP000186931"/>
    </source>
</evidence>
<name>A0A1E8E0M1_9GAMM</name>
<protein>
    <recommendedName>
        <fullName evidence="2">START domain-containing protein</fullName>
    </recommendedName>
</protein>
<dbReference type="eggNOG" id="ENOG503302V">
    <property type="taxonomic scope" value="Bacteria"/>
</dbReference>
<feature type="domain" description="START" evidence="2">
    <location>
        <begin position="65"/>
        <end position="205"/>
    </location>
</feature>
<accession>A0A1E8E0M1</accession>
<dbReference type="GO" id="GO:0008289">
    <property type="term" value="F:lipid binding"/>
    <property type="evidence" value="ECO:0007669"/>
    <property type="project" value="InterPro"/>
</dbReference>
<evidence type="ECO:0000256" key="1">
    <source>
        <dbReference type="SAM" id="SignalP"/>
    </source>
</evidence>
<feature type="signal peptide" evidence="1">
    <location>
        <begin position="1"/>
        <end position="19"/>
    </location>
</feature>
<feature type="chain" id="PRO_5009213329" description="START domain-containing protein" evidence="1">
    <location>
        <begin position="20"/>
        <end position="214"/>
    </location>
</feature>
<dbReference type="AlphaFoldDB" id="A0A1E8E0M1"/>
<dbReference type="PIRSF" id="PIRSF039033">
    <property type="entry name" value="START_dom"/>
    <property type="match status" value="1"/>
</dbReference>
<organism evidence="3 4">
    <name type="scientific">Acinetobacter towneri</name>
    <dbReference type="NCBI Taxonomy" id="202956"/>
    <lineage>
        <taxon>Bacteria</taxon>
        <taxon>Pseudomonadati</taxon>
        <taxon>Pseudomonadota</taxon>
        <taxon>Gammaproteobacteria</taxon>
        <taxon>Moraxellales</taxon>
        <taxon>Moraxellaceae</taxon>
        <taxon>Acinetobacter</taxon>
    </lineage>
</organism>